<keyword evidence="5" id="KW-1185">Reference proteome</keyword>
<keyword evidence="2" id="KW-0812">Transmembrane</keyword>
<keyword evidence="3" id="KW-0732">Signal</keyword>
<dbReference type="OrthoDB" id="5425782at2759"/>
<keyword evidence="2" id="KW-0472">Membrane</keyword>
<accession>A0A6G1K9Q9</accession>
<sequence>MLSTMRQSWLLFALFALMGLASALSLENLHIDGIEEYLYHGKRQQASGTGGNTASATATPTPTPTPTPTSTQEESSIAPSSSVATSENKASSTPPPAASSAASSSAVPVSSPAPTSAPQTSKADSSKSTVTTPILHTSNLVSTSIERLTSSYLTIVNGQTQLTTDVSTKTDLITTGQTVSTELPQTQTGSGGSGGGLSSEKKSIIGGVVGGVGGALLLGGLALVAWRIWGRKNRVSADDDDLTFSTGSALGDKSSPGATNNTPFQTNLEQYHNPGGRPNAAANF</sequence>
<keyword evidence="2" id="KW-1133">Transmembrane helix</keyword>
<evidence type="ECO:0000313" key="4">
    <source>
        <dbReference type="EMBL" id="KAF2709171.1"/>
    </source>
</evidence>
<evidence type="ECO:0000256" key="2">
    <source>
        <dbReference type="SAM" id="Phobius"/>
    </source>
</evidence>
<feature type="compositionally biased region" description="Low complexity" evidence="1">
    <location>
        <begin position="68"/>
        <end position="118"/>
    </location>
</feature>
<feature type="compositionally biased region" description="Polar residues" evidence="1">
    <location>
        <begin position="119"/>
        <end position="130"/>
    </location>
</feature>
<dbReference type="AlphaFoldDB" id="A0A6G1K9Q9"/>
<name>A0A6G1K9Q9_9PLEO</name>
<feature type="signal peptide" evidence="3">
    <location>
        <begin position="1"/>
        <end position="23"/>
    </location>
</feature>
<feature type="region of interest" description="Disordered" evidence="1">
    <location>
        <begin position="44"/>
        <end position="130"/>
    </location>
</feature>
<gene>
    <name evidence="4" type="ORF">K504DRAFT_454944</name>
</gene>
<proteinExistence type="predicted"/>
<feature type="transmembrane region" description="Helical" evidence="2">
    <location>
        <begin position="204"/>
        <end position="226"/>
    </location>
</feature>
<feature type="region of interest" description="Disordered" evidence="1">
    <location>
        <begin position="247"/>
        <end position="284"/>
    </location>
</feature>
<evidence type="ECO:0000313" key="5">
    <source>
        <dbReference type="Proteomes" id="UP000799428"/>
    </source>
</evidence>
<protein>
    <recommendedName>
        <fullName evidence="6">Mid2 domain-containing protein</fullName>
    </recommendedName>
</protein>
<dbReference type="EMBL" id="MU005770">
    <property type="protein sequence ID" value="KAF2709171.1"/>
    <property type="molecule type" value="Genomic_DNA"/>
</dbReference>
<feature type="chain" id="PRO_5026242172" description="Mid2 domain-containing protein" evidence="3">
    <location>
        <begin position="24"/>
        <end position="284"/>
    </location>
</feature>
<organism evidence="4 5">
    <name type="scientific">Pleomassaria siparia CBS 279.74</name>
    <dbReference type="NCBI Taxonomy" id="1314801"/>
    <lineage>
        <taxon>Eukaryota</taxon>
        <taxon>Fungi</taxon>
        <taxon>Dikarya</taxon>
        <taxon>Ascomycota</taxon>
        <taxon>Pezizomycotina</taxon>
        <taxon>Dothideomycetes</taxon>
        <taxon>Pleosporomycetidae</taxon>
        <taxon>Pleosporales</taxon>
        <taxon>Pleomassariaceae</taxon>
        <taxon>Pleomassaria</taxon>
    </lineage>
</organism>
<dbReference type="Proteomes" id="UP000799428">
    <property type="component" value="Unassembled WGS sequence"/>
</dbReference>
<evidence type="ECO:0000256" key="3">
    <source>
        <dbReference type="SAM" id="SignalP"/>
    </source>
</evidence>
<reference evidence="4" key="1">
    <citation type="journal article" date="2020" name="Stud. Mycol.">
        <title>101 Dothideomycetes genomes: a test case for predicting lifestyles and emergence of pathogens.</title>
        <authorList>
            <person name="Haridas S."/>
            <person name="Albert R."/>
            <person name="Binder M."/>
            <person name="Bloem J."/>
            <person name="Labutti K."/>
            <person name="Salamov A."/>
            <person name="Andreopoulos B."/>
            <person name="Baker S."/>
            <person name="Barry K."/>
            <person name="Bills G."/>
            <person name="Bluhm B."/>
            <person name="Cannon C."/>
            <person name="Castanera R."/>
            <person name="Culley D."/>
            <person name="Daum C."/>
            <person name="Ezra D."/>
            <person name="Gonzalez J."/>
            <person name="Henrissat B."/>
            <person name="Kuo A."/>
            <person name="Liang C."/>
            <person name="Lipzen A."/>
            <person name="Lutzoni F."/>
            <person name="Magnuson J."/>
            <person name="Mondo S."/>
            <person name="Nolan M."/>
            <person name="Ohm R."/>
            <person name="Pangilinan J."/>
            <person name="Park H.-J."/>
            <person name="Ramirez L."/>
            <person name="Alfaro M."/>
            <person name="Sun H."/>
            <person name="Tritt A."/>
            <person name="Yoshinaga Y."/>
            <person name="Zwiers L.-H."/>
            <person name="Turgeon B."/>
            <person name="Goodwin S."/>
            <person name="Spatafora J."/>
            <person name="Crous P."/>
            <person name="Grigoriev I."/>
        </authorList>
    </citation>
    <scope>NUCLEOTIDE SEQUENCE</scope>
    <source>
        <strain evidence="4">CBS 279.74</strain>
    </source>
</reference>
<feature type="compositionally biased region" description="Polar residues" evidence="1">
    <location>
        <begin position="256"/>
        <end position="270"/>
    </location>
</feature>
<evidence type="ECO:0008006" key="6">
    <source>
        <dbReference type="Google" id="ProtNLM"/>
    </source>
</evidence>
<evidence type="ECO:0000256" key="1">
    <source>
        <dbReference type="SAM" id="MobiDB-lite"/>
    </source>
</evidence>